<dbReference type="EMBL" id="AP019377">
    <property type="protein sequence ID" value="BBH95170.1"/>
    <property type="molecule type" value="Genomic_DNA"/>
</dbReference>
<gene>
    <name evidence="1" type="ORF">KTA_33690</name>
</gene>
<dbReference type="Pfam" id="PF04343">
    <property type="entry name" value="DUF488"/>
    <property type="match status" value="1"/>
</dbReference>
<dbReference type="AlphaFoldDB" id="A0A455T5D3"/>
<evidence type="ECO:0000313" key="1">
    <source>
        <dbReference type="EMBL" id="BBH95170.1"/>
    </source>
</evidence>
<organism evidence="1">
    <name type="scientific">Thermogemmatispora argillosa</name>
    <dbReference type="NCBI Taxonomy" id="2045280"/>
    <lineage>
        <taxon>Bacteria</taxon>
        <taxon>Bacillati</taxon>
        <taxon>Chloroflexota</taxon>
        <taxon>Ktedonobacteria</taxon>
        <taxon>Thermogemmatisporales</taxon>
        <taxon>Thermogemmatisporaceae</taxon>
        <taxon>Thermogemmatispora</taxon>
    </lineage>
</organism>
<dbReference type="InterPro" id="IPR007438">
    <property type="entry name" value="DUF488"/>
</dbReference>
<reference evidence="1" key="1">
    <citation type="submission" date="2018-12" db="EMBL/GenBank/DDBJ databases">
        <title>Novel natural products biosynthetic potential of the class Ktedonobacteria.</title>
        <authorList>
            <person name="Zheng Y."/>
            <person name="Saitou A."/>
            <person name="Wang C.M."/>
            <person name="Toyoda A."/>
            <person name="Minakuchi Y."/>
            <person name="Sekiguchi Y."/>
            <person name="Ueda K."/>
            <person name="Takano H."/>
            <person name="Sakai Y."/>
            <person name="Yokota A."/>
            <person name="Yabe S."/>
        </authorList>
    </citation>
    <scope>NUCLEOTIDE SEQUENCE</scope>
    <source>
        <strain evidence="1">A3-2</strain>
    </source>
</reference>
<evidence type="ECO:0008006" key="2">
    <source>
        <dbReference type="Google" id="ProtNLM"/>
    </source>
</evidence>
<protein>
    <recommendedName>
        <fullName evidence="2">DUF488 domain-containing protein</fullName>
    </recommendedName>
</protein>
<accession>A0A455T5D3</accession>
<sequence>MITGASSEAARRWLQRAIIPVGYGARLHRRLIPQALACLPTALLVDVRWSARSRCPGWSGAALQRRYGARHYLDLGRLLGNRAYREPGQICIDTLPQGVQALLQLLEQGQSPLLLLCGCAVYGRCHRRVICEAVQAADPAVTIWQPEQVQLWLGALSSQEETSHEAARDTARRL</sequence>
<proteinExistence type="predicted"/>
<name>A0A455T5D3_9CHLR</name>